<feature type="transmembrane region" description="Helical" evidence="6">
    <location>
        <begin position="336"/>
        <end position="358"/>
    </location>
</feature>
<protein>
    <submittedName>
        <fullName evidence="8">MFS transporter</fullName>
    </submittedName>
</protein>
<feature type="transmembrane region" description="Helical" evidence="6">
    <location>
        <begin position="197"/>
        <end position="217"/>
    </location>
</feature>
<dbReference type="PROSITE" id="PS50850">
    <property type="entry name" value="MFS"/>
    <property type="match status" value="1"/>
</dbReference>
<dbReference type="EMBL" id="PGFS01000001">
    <property type="protein sequence ID" value="MDH4574416.1"/>
    <property type="molecule type" value="Genomic_DNA"/>
</dbReference>
<dbReference type="Pfam" id="PF07690">
    <property type="entry name" value="MFS_1"/>
    <property type="match status" value="1"/>
</dbReference>
<feature type="transmembrane region" description="Helical" evidence="6">
    <location>
        <begin position="134"/>
        <end position="151"/>
    </location>
</feature>
<dbReference type="SUPFAM" id="SSF103473">
    <property type="entry name" value="MFS general substrate transporter"/>
    <property type="match status" value="1"/>
</dbReference>
<feature type="transmembrane region" description="Helical" evidence="6">
    <location>
        <begin position="172"/>
        <end position="191"/>
    </location>
</feature>
<feature type="transmembrane region" description="Helical" evidence="6">
    <location>
        <begin position="397"/>
        <end position="417"/>
    </location>
</feature>
<keyword evidence="4 6" id="KW-1133">Transmembrane helix</keyword>
<keyword evidence="3 6" id="KW-0812">Transmembrane</keyword>
<feature type="transmembrane region" description="Helical" evidence="6">
    <location>
        <begin position="110"/>
        <end position="128"/>
    </location>
</feature>
<dbReference type="InterPro" id="IPR020846">
    <property type="entry name" value="MFS_dom"/>
</dbReference>
<reference evidence="8" key="1">
    <citation type="journal article" date="2015" name="Antonie Van Leeuwenhoek">
        <title>Comparative 16S rRNA signatures and multilocus sequence analysis for the genus Salinicola and description of Salinicola acroporae sp. nov., isolated from coral Acropora digitifera.</title>
        <authorList>
            <person name="Lepcha R.T."/>
            <person name="Poddar A."/>
            <person name="Schumann P."/>
            <person name="Das S.K."/>
        </authorList>
    </citation>
    <scope>NUCLEOTIDE SEQUENCE</scope>
    <source>
        <strain evidence="8">S4-41</strain>
    </source>
</reference>
<evidence type="ECO:0000256" key="2">
    <source>
        <dbReference type="ARBA" id="ARBA00022475"/>
    </source>
</evidence>
<dbReference type="CDD" id="cd06174">
    <property type="entry name" value="MFS"/>
    <property type="match status" value="1"/>
</dbReference>
<dbReference type="Gene3D" id="1.20.1250.20">
    <property type="entry name" value="MFS general substrate transporter like domains"/>
    <property type="match status" value="2"/>
</dbReference>
<evidence type="ECO:0000259" key="7">
    <source>
        <dbReference type="PROSITE" id="PS50850"/>
    </source>
</evidence>
<proteinExistence type="predicted"/>
<feature type="transmembrane region" description="Helical" evidence="6">
    <location>
        <begin position="44"/>
        <end position="63"/>
    </location>
</feature>
<name>A0ABT6I9Y0_9GAMM</name>
<reference evidence="8" key="2">
    <citation type="submission" date="2017-11" db="EMBL/GenBank/DDBJ databases">
        <authorList>
            <person name="Das S.K."/>
        </authorList>
    </citation>
    <scope>NUCLEOTIDE SEQUENCE</scope>
    <source>
        <strain evidence="8">S4-41</strain>
    </source>
</reference>
<dbReference type="InterPro" id="IPR011701">
    <property type="entry name" value="MFS"/>
</dbReference>
<comment type="subcellular location">
    <subcellularLocation>
        <location evidence="1">Cell membrane</location>
        <topology evidence="1">Multi-pass membrane protein</topology>
    </subcellularLocation>
</comment>
<evidence type="ECO:0000256" key="3">
    <source>
        <dbReference type="ARBA" id="ARBA00022692"/>
    </source>
</evidence>
<feature type="transmembrane region" description="Helical" evidence="6">
    <location>
        <begin position="285"/>
        <end position="304"/>
    </location>
</feature>
<accession>A0ABT6I9Y0</accession>
<evidence type="ECO:0000256" key="4">
    <source>
        <dbReference type="ARBA" id="ARBA00022989"/>
    </source>
</evidence>
<dbReference type="InterPro" id="IPR036259">
    <property type="entry name" value="MFS_trans_sf"/>
</dbReference>
<evidence type="ECO:0000256" key="6">
    <source>
        <dbReference type="SAM" id="Phobius"/>
    </source>
</evidence>
<keyword evidence="2" id="KW-1003">Cell membrane</keyword>
<evidence type="ECO:0000256" key="5">
    <source>
        <dbReference type="ARBA" id="ARBA00023136"/>
    </source>
</evidence>
<feature type="transmembrane region" description="Helical" evidence="6">
    <location>
        <begin position="370"/>
        <end position="391"/>
    </location>
</feature>
<organism evidence="8 9">
    <name type="scientific">Salinicola acroporae</name>
    <dbReference type="NCBI Taxonomy" id="1541440"/>
    <lineage>
        <taxon>Bacteria</taxon>
        <taxon>Pseudomonadati</taxon>
        <taxon>Pseudomonadota</taxon>
        <taxon>Gammaproteobacteria</taxon>
        <taxon>Oceanospirillales</taxon>
        <taxon>Halomonadaceae</taxon>
        <taxon>Salinicola</taxon>
    </lineage>
</organism>
<feature type="domain" description="Major facilitator superfamily (MFS) profile" evidence="7">
    <location>
        <begin position="41"/>
        <end position="424"/>
    </location>
</feature>
<keyword evidence="5 6" id="KW-0472">Membrane</keyword>
<evidence type="ECO:0000256" key="1">
    <source>
        <dbReference type="ARBA" id="ARBA00004651"/>
    </source>
</evidence>
<dbReference type="Proteomes" id="UP001162135">
    <property type="component" value="Unassembled WGS sequence"/>
</dbReference>
<keyword evidence="9" id="KW-1185">Reference proteome</keyword>
<dbReference type="InterPro" id="IPR050189">
    <property type="entry name" value="MFS_Efflux_Transporters"/>
</dbReference>
<dbReference type="PANTHER" id="PTHR43124:SF3">
    <property type="entry name" value="CHLORAMPHENICOL EFFLUX PUMP RV0191"/>
    <property type="match status" value="1"/>
</dbReference>
<evidence type="ECO:0000313" key="9">
    <source>
        <dbReference type="Proteomes" id="UP001162135"/>
    </source>
</evidence>
<feature type="transmembrane region" description="Helical" evidence="6">
    <location>
        <begin position="246"/>
        <end position="265"/>
    </location>
</feature>
<evidence type="ECO:0000313" key="8">
    <source>
        <dbReference type="EMBL" id="MDH4574416.1"/>
    </source>
</evidence>
<dbReference type="PANTHER" id="PTHR43124">
    <property type="entry name" value="PURINE EFFLUX PUMP PBUE"/>
    <property type="match status" value="1"/>
</dbReference>
<comment type="caution">
    <text evidence="8">The sequence shown here is derived from an EMBL/GenBank/DDBJ whole genome shotgun (WGS) entry which is preliminary data.</text>
</comment>
<feature type="transmembrane region" description="Helical" evidence="6">
    <location>
        <begin position="311"/>
        <end position="330"/>
    </location>
</feature>
<sequence length="468" mass="48009">MSAAVSRAWGKRSFYIRGVVLGSSLEPDSVAREDCIMTHQERRLIVAGTLLIGVSYGLARFAYGLFLPSMREDVGMGSTMAGAIGSGAYVGYCFAIVISALLVERLGARAIAVAAALVAATGMAVISVSTSAPWLAGAILLAGASTGLASPPMAQAVSSSIATDRQGRANTVINAGTSLGVAISGPVAFIATGQWRIAYAAFAVAALLNAVLLFVSVPRAGTSEARDDTASKAAGRPNREGVRRASAWRVMVAAMGMGIASAAYWTFSSEALLTQGEFSQALANSVWILIGVAGLVGGLAGDLVNRFGINGVHRATLLALALALSLLALMPSSLPAALGSGALFGASYIMLTGIYLVWGVRLYSDRPAIGLGLPFLMIAAGQIVGSPLAGYLIGNHGYAFCFIVFASIALATMPIGYRSARGAQADAAPKATVSSRPGVPLQHFYLPAMPPLGLIDKIGRLARRGSGR</sequence>
<gene>
    <name evidence="8" type="ORF">CUR86_19680</name>
</gene>
<feature type="transmembrane region" description="Helical" evidence="6">
    <location>
        <begin position="83"/>
        <end position="103"/>
    </location>
</feature>